<evidence type="ECO:0000256" key="1">
    <source>
        <dbReference type="ARBA" id="ARBA00004651"/>
    </source>
</evidence>
<keyword evidence="3 6" id="KW-0812">Transmembrane</keyword>
<dbReference type="InterPro" id="IPR001851">
    <property type="entry name" value="ABC_transp_permease"/>
</dbReference>
<feature type="transmembrane region" description="Helical" evidence="6">
    <location>
        <begin position="267"/>
        <end position="286"/>
    </location>
</feature>
<dbReference type="KEGG" id="sus:Acid_6114"/>
<evidence type="ECO:0000256" key="2">
    <source>
        <dbReference type="ARBA" id="ARBA00022475"/>
    </source>
</evidence>
<evidence type="ECO:0000256" key="5">
    <source>
        <dbReference type="ARBA" id="ARBA00023136"/>
    </source>
</evidence>
<keyword evidence="5 6" id="KW-0472">Membrane</keyword>
<feature type="transmembrane region" description="Helical" evidence="6">
    <location>
        <begin position="293"/>
        <end position="313"/>
    </location>
</feature>
<dbReference type="STRING" id="234267.Acid_6114"/>
<sequence length="350" mass="36465" precursor="true">MKSYESARWFESLMIPLSAIAGGAALFGIFCAVLGTSPFEVYRSIYRAAFSDWYSWQNTLVRAAPLMLCGLCTALPARAGLIVIGNEGAMVMGAIGAVAAGLAVPQASHLTSLLLMAAAGMVAGGLWICSAAALHQYRGVNAVISSLLLNYIAIAMLNHLIEGPMRDPASLNNPSTRPLAETQHLGMIPGSTVHDGLLFGVIACLAAWFLLSRTTFGFSAKVVGGNLRAAQLCGLGIGRVLLTLSFLGGACAGLAGMVEVAAVQGRANASVNAGYGYVGILVAFLARQNPAGVLVVSLLLGGLMASGGMLQRAQNLPDAAVLVLQGMLFLVILWSETLYGRWSERRLHAS</sequence>
<dbReference type="HOGENOM" id="CLU_040769_0_0_0"/>
<dbReference type="GO" id="GO:0005886">
    <property type="term" value="C:plasma membrane"/>
    <property type="evidence" value="ECO:0007669"/>
    <property type="project" value="UniProtKB-SubCell"/>
</dbReference>
<accession>Q01TH9</accession>
<evidence type="ECO:0000313" key="7">
    <source>
        <dbReference type="EMBL" id="ABJ87041.1"/>
    </source>
</evidence>
<dbReference type="PANTHER" id="PTHR47089">
    <property type="entry name" value="ABC TRANSPORTER, PERMEASE PROTEIN"/>
    <property type="match status" value="1"/>
</dbReference>
<keyword evidence="2" id="KW-1003">Cell membrane</keyword>
<protein>
    <submittedName>
        <fullName evidence="7">Inner-membrane translocator</fullName>
    </submittedName>
</protein>
<feature type="transmembrane region" description="Helical" evidence="6">
    <location>
        <begin position="319"/>
        <end position="339"/>
    </location>
</feature>
<evidence type="ECO:0000256" key="3">
    <source>
        <dbReference type="ARBA" id="ARBA00022692"/>
    </source>
</evidence>
<gene>
    <name evidence="7" type="ordered locus">Acid_6114</name>
</gene>
<feature type="transmembrane region" description="Helical" evidence="6">
    <location>
        <begin position="193"/>
        <end position="211"/>
    </location>
</feature>
<organism evidence="7">
    <name type="scientific">Solibacter usitatus (strain Ellin6076)</name>
    <dbReference type="NCBI Taxonomy" id="234267"/>
    <lineage>
        <taxon>Bacteria</taxon>
        <taxon>Pseudomonadati</taxon>
        <taxon>Acidobacteriota</taxon>
        <taxon>Terriglobia</taxon>
        <taxon>Bryobacterales</taxon>
        <taxon>Solibacteraceae</taxon>
        <taxon>Candidatus Solibacter</taxon>
    </lineage>
</organism>
<dbReference type="AlphaFoldDB" id="Q01TH9"/>
<reference evidence="7" key="1">
    <citation type="submission" date="2006-10" db="EMBL/GenBank/DDBJ databases">
        <title>Complete sequence of Solibacter usitatus Ellin6076.</title>
        <authorList>
            <consortium name="US DOE Joint Genome Institute"/>
            <person name="Copeland A."/>
            <person name="Lucas S."/>
            <person name="Lapidus A."/>
            <person name="Barry K."/>
            <person name="Detter J.C."/>
            <person name="Glavina del Rio T."/>
            <person name="Hammon N."/>
            <person name="Israni S."/>
            <person name="Dalin E."/>
            <person name="Tice H."/>
            <person name="Pitluck S."/>
            <person name="Thompson L.S."/>
            <person name="Brettin T."/>
            <person name="Bruce D."/>
            <person name="Han C."/>
            <person name="Tapia R."/>
            <person name="Gilna P."/>
            <person name="Schmutz J."/>
            <person name="Larimer F."/>
            <person name="Land M."/>
            <person name="Hauser L."/>
            <person name="Kyrpides N."/>
            <person name="Mikhailova N."/>
            <person name="Janssen P.H."/>
            <person name="Kuske C.R."/>
            <person name="Richardson P."/>
        </authorList>
    </citation>
    <scope>NUCLEOTIDE SEQUENCE</scope>
    <source>
        <strain evidence="7">Ellin6076</strain>
    </source>
</reference>
<dbReference type="Pfam" id="PF02653">
    <property type="entry name" value="BPD_transp_2"/>
    <property type="match status" value="1"/>
</dbReference>
<evidence type="ECO:0000256" key="4">
    <source>
        <dbReference type="ARBA" id="ARBA00022989"/>
    </source>
</evidence>
<dbReference type="GO" id="GO:0022857">
    <property type="term" value="F:transmembrane transporter activity"/>
    <property type="evidence" value="ECO:0007669"/>
    <property type="project" value="InterPro"/>
</dbReference>
<dbReference type="eggNOG" id="COG4603">
    <property type="taxonomic scope" value="Bacteria"/>
</dbReference>
<feature type="transmembrane region" description="Helical" evidence="6">
    <location>
        <begin position="113"/>
        <end position="134"/>
    </location>
</feature>
<dbReference type="EMBL" id="CP000473">
    <property type="protein sequence ID" value="ABJ87041.1"/>
    <property type="molecule type" value="Genomic_DNA"/>
</dbReference>
<proteinExistence type="predicted"/>
<dbReference type="OrthoDB" id="45037at2"/>
<comment type="subcellular location">
    <subcellularLocation>
        <location evidence="1">Cell membrane</location>
        <topology evidence="1">Multi-pass membrane protein</topology>
    </subcellularLocation>
</comment>
<feature type="transmembrane region" description="Helical" evidence="6">
    <location>
        <begin position="141"/>
        <end position="161"/>
    </location>
</feature>
<feature type="transmembrane region" description="Helical" evidence="6">
    <location>
        <begin position="89"/>
        <end position="107"/>
    </location>
</feature>
<dbReference type="InParanoid" id="Q01TH9"/>
<dbReference type="CDD" id="cd06580">
    <property type="entry name" value="TM_PBP1_transp_TpRbsC_like"/>
    <property type="match status" value="1"/>
</dbReference>
<name>Q01TH9_SOLUE</name>
<evidence type="ECO:0000256" key="6">
    <source>
        <dbReference type="SAM" id="Phobius"/>
    </source>
</evidence>
<keyword evidence="4 6" id="KW-1133">Transmembrane helix</keyword>
<feature type="transmembrane region" description="Helical" evidence="6">
    <location>
        <begin position="232"/>
        <end position="255"/>
    </location>
</feature>
<feature type="transmembrane region" description="Helical" evidence="6">
    <location>
        <begin position="12"/>
        <end position="39"/>
    </location>
</feature>
<dbReference type="PANTHER" id="PTHR47089:SF1">
    <property type="entry name" value="GUANOSINE ABC TRANSPORTER PERMEASE PROTEIN NUPP"/>
    <property type="match status" value="1"/>
</dbReference>